<reference evidence="2" key="2">
    <citation type="submission" date="2020-09" db="EMBL/GenBank/DDBJ databases">
        <authorList>
            <person name="Sun Q."/>
            <person name="Zhou Y."/>
        </authorList>
    </citation>
    <scope>NUCLEOTIDE SEQUENCE</scope>
    <source>
        <strain evidence="2">CGMCC 1.14988</strain>
    </source>
</reference>
<evidence type="ECO:0000256" key="1">
    <source>
        <dbReference type="ARBA" id="ARBA00023115"/>
    </source>
</evidence>
<comment type="caution">
    <text evidence="2">The sequence shown here is derived from an EMBL/GenBank/DDBJ whole genome shotgun (WGS) entry which is preliminary data.</text>
</comment>
<dbReference type="Proteomes" id="UP000650511">
    <property type="component" value="Unassembled WGS sequence"/>
</dbReference>
<dbReference type="AlphaFoldDB" id="A0A8J3ABS7"/>
<dbReference type="Pfam" id="PF01564">
    <property type="entry name" value="Spermine_synth"/>
    <property type="match status" value="1"/>
</dbReference>
<dbReference type="Gene3D" id="3.40.50.150">
    <property type="entry name" value="Vaccinia Virus protein VP39"/>
    <property type="match status" value="1"/>
</dbReference>
<dbReference type="InterPro" id="IPR029063">
    <property type="entry name" value="SAM-dependent_MTases_sf"/>
</dbReference>
<dbReference type="PANTHER" id="PTHR43317">
    <property type="entry name" value="THERMOSPERMINE SYNTHASE ACAULIS5"/>
    <property type="match status" value="1"/>
</dbReference>
<evidence type="ECO:0000313" key="3">
    <source>
        <dbReference type="Proteomes" id="UP000650511"/>
    </source>
</evidence>
<dbReference type="OrthoDB" id="9793351at2"/>
<protein>
    <submittedName>
        <fullName evidence="2">Spermidine synthase</fullName>
    </submittedName>
</protein>
<gene>
    <name evidence="2" type="ORF">GCM10011354_25990</name>
</gene>
<sequence>MPLFEQLDAASTPMGPISLRRRRELTLDVDVFEVKLGDEFLMSSLFPVAEIELARLGLGAVEGRRLDVVVGGLGLGYTARTVLEDERVASLTVVEALPQVVSWHERQLLPEVAGLASDPRTRLLTADFFALVRDAAGFAPGRPEDRVDAVLLDIDHTPRHVLHPSHASFYARDGLRQLLRSLRPGGVFALWSDDPPDEPFLADLRAVFDDATAEVVDFPNPLIGGRSANTVYVARVGDGR</sequence>
<name>A0A8J3ABS7_9ACTN</name>
<dbReference type="PANTHER" id="PTHR43317:SF3">
    <property type="entry name" value="BLR2883 PROTEIN"/>
    <property type="match status" value="1"/>
</dbReference>
<keyword evidence="1" id="KW-0620">Polyamine biosynthesis</keyword>
<accession>A0A8J3ABS7</accession>
<proteinExistence type="predicted"/>
<organism evidence="2 3">
    <name type="scientific">Egicoccus halophilus</name>
    <dbReference type="NCBI Taxonomy" id="1670830"/>
    <lineage>
        <taxon>Bacteria</taxon>
        <taxon>Bacillati</taxon>
        <taxon>Actinomycetota</taxon>
        <taxon>Nitriliruptoria</taxon>
        <taxon>Egicoccales</taxon>
        <taxon>Egicoccaceae</taxon>
        <taxon>Egicoccus</taxon>
    </lineage>
</organism>
<dbReference type="GO" id="GO:0006596">
    <property type="term" value="P:polyamine biosynthetic process"/>
    <property type="evidence" value="ECO:0007669"/>
    <property type="project" value="UniProtKB-KW"/>
</dbReference>
<keyword evidence="3" id="KW-1185">Reference proteome</keyword>
<reference evidence="2" key="1">
    <citation type="journal article" date="2014" name="Int. J. Syst. Evol. Microbiol.">
        <title>Complete genome sequence of Corynebacterium casei LMG S-19264T (=DSM 44701T), isolated from a smear-ripened cheese.</title>
        <authorList>
            <consortium name="US DOE Joint Genome Institute (JGI-PGF)"/>
            <person name="Walter F."/>
            <person name="Albersmeier A."/>
            <person name="Kalinowski J."/>
            <person name="Ruckert C."/>
        </authorList>
    </citation>
    <scope>NUCLEOTIDE SEQUENCE</scope>
    <source>
        <strain evidence="2">CGMCC 1.14988</strain>
    </source>
</reference>
<dbReference type="RefSeq" id="WP_130651054.1">
    <property type="nucleotide sequence ID" value="NZ_BMHA01000009.1"/>
</dbReference>
<dbReference type="EMBL" id="BMHA01000009">
    <property type="protein sequence ID" value="GGI07818.1"/>
    <property type="molecule type" value="Genomic_DNA"/>
</dbReference>
<evidence type="ECO:0000313" key="2">
    <source>
        <dbReference type="EMBL" id="GGI07818.1"/>
    </source>
</evidence>
<dbReference type="SUPFAM" id="SSF53335">
    <property type="entry name" value="S-adenosyl-L-methionine-dependent methyltransferases"/>
    <property type="match status" value="1"/>
</dbReference>